<evidence type="ECO:0000313" key="3">
    <source>
        <dbReference type="EMBL" id="KAH0542502.1"/>
    </source>
</evidence>
<sequence length="618" mass="69458">MSGIEIAGLVLGSFPILLNCLDYYRKGFEPLEEWWNFRTHFIAFVDDIRHQMMRYNENMIRLLDPIIADNDDLNALVQDANDPRWTDGSLAIPLEQRLASECERFIRIIKRMEEVVGDLKRLLQIKDGNVHWIGSGEQRPWEWHLKRVQISFSKGKTRKVRTLATHNQELQEILGYSERIIPIADARKSSDPVALFEKIRQHACGVHNALKQHWKCPSGICRFHQAHLSLRAETKIVSLNVLFVLGSEQGPYSKSMKQEVIIQPAKDNTAALPATIPISYVRQATSFTTVQERIEDTKTAKKRLSFKRLFSGVSKSSSPAPSPASGSASELGKQARFATPTPAITISQHGQTPNSPSPTTGSSNLPPQRIADLCSSLRDCQNPSFGVIVDEFDRQFQLSKSLKPSPATTAPDTARLVPLPELLDAYHQASIDIARQRRFEMAAHIASALLQIQMSPWLSTRWSKHDFYFLADSHTLYSDHPYVSESFISGTTEPLALATDPPPPAVSEEDTRACIFTVGVIILELIFGHNIESCSFRHLYCGAGGKPNDQTDMSTARKWAQKVLGECGVEIADVVRRCLDCSFGPRPNFTDKRFREAVYEGVIRQLVDHLKTWDVVMP</sequence>
<name>A0A9P8IBP7_9PEZI</name>
<proteinExistence type="predicted"/>
<reference evidence="3" key="1">
    <citation type="submission" date="2021-03" db="EMBL/GenBank/DDBJ databases">
        <title>Comparative genomics and phylogenomic investigation of the class Geoglossomycetes provide insights into ecological specialization and systematics.</title>
        <authorList>
            <person name="Melie T."/>
            <person name="Pirro S."/>
            <person name="Miller A.N."/>
            <person name="Quandt A."/>
        </authorList>
    </citation>
    <scope>NUCLEOTIDE SEQUENCE</scope>
    <source>
        <strain evidence="3">GBOQ0MN5Z8</strain>
    </source>
</reference>
<gene>
    <name evidence="3" type="ORF">FGG08_003098</name>
</gene>
<feature type="compositionally biased region" description="Polar residues" evidence="1">
    <location>
        <begin position="342"/>
        <end position="351"/>
    </location>
</feature>
<feature type="compositionally biased region" description="Low complexity" evidence="1">
    <location>
        <begin position="312"/>
        <end position="329"/>
    </location>
</feature>
<dbReference type="OrthoDB" id="3565018at2759"/>
<evidence type="ECO:0000259" key="2">
    <source>
        <dbReference type="Pfam" id="PF24476"/>
    </source>
</evidence>
<dbReference type="EMBL" id="JAGHQL010000052">
    <property type="protein sequence ID" value="KAH0542502.1"/>
    <property type="molecule type" value="Genomic_DNA"/>
</dbReference>
<evidence type="ECO:0000313" key="4">
    <source>
        <dbReference type="Proteomes" id="UP000698800"/>
    </source>
</evidence>
<dbReference type="Proteomes" id="UP000698800">
    <property type="component" value="Unassembled WGS sequence"/>
</dbReference>
<feature type="compositionally biased region" description="Low complexity" evidence="1">
    <location>
        <begin position="352"/>
        <end position="367"/>
    </location>
</feature>
<dbReference type="PANTHER" id="PTHR35186:SF4">
    <property type="entry name" value="PRION-INHIBITION AND PROPAGATION HELO DOMAIN-CONTAINING PROTEIN"/>
    <property type="match status" value="1"/>
</dbReference>
<protein>
    <recommendedName>
        <fullName evidence="2">DUF7580 domain-containing protein</fullName>
    </recommendedName>
</protein>
<dbReference type="Pfam" id="PF24476">
    <property type="entry name" value="DUF7580"/>
    <property type="match status" value="1"/>
</dbReference>
<dbReference type="PANTHER" id="PTHR35186">
    <property type="entry name" value="ANK_REP_REGION DOMAIN-CONTAINING PROTEIN"/>
    <property type="match status" value="1"/>
</dbReference>
<comment type="caution">
    <text evidence="3">The sequence shown here is derived from an EMBL/GenBank/DDBJ whole genome shotgun (WGS) entry which is preliminary data.</text>
</comment>
<dbReference type="AlphaFoldDB" id="A0A9P8IBP7"/>
<accession>A0A9P8IBP7</accession>
<organism evidence="3 4">
    <name type="scientific">Glutinoglossum americanum</name>
    <dbReference type="NCBI Taxonomy" id="1670608"/>
    <lineage>
        <taxon>Eukaryota</taxon>
        <taxon>Fungi</taxon>
        <taxon>Dikarya</taxon>
        <taxon>Ascomycota</taxon>
        <taxon>Pezizomycotina</taxon>
        <taxon>Geoglossomycetes</taxon>
        <taxon>Geoglossales</taxon>
        <taxon>Geoglossaceae</taxon>
        <taxon>Glutinoglossum</taxon>
    </lineage>
</organism>
<feature type="domain" description="DUF7580" evidence="2">
    <location>
        <begin position="368"/>
        <end position="612"/>
    </location>
</feature>
<evidence type="ECO:0000256" key="1">
    <source>
        <dbReference type="SAM" id="MobiDB-lite"/>
    </source>
</evidence>
<dbReference type="InterPro" id="IPR056002">
    <property type="entry name" value="DUF7580"/>
</dbReference>
<keyword evidence="4" id="KW-1185">Reference proteome</keyword>
<feature type="region of interest" description="Disordered" evidence="1">
    <location>
        <begin position="312"/>
        <end position="368"/>
    </location>
</feature>